<keyword evidence="4" id="KW-0449">Lipoprotein</keyword>
<sequence length="430" mass="43754">MKWNSTGRVAKALMVSMALGLGMTACSRDFTVAYLYATSATRTTSGVINAYSIDYQSGALQQLADSPIPSGGSNPVTLVASPNGKYIYVLNHDTSTVVAFAVGTDGKLFPQATTNVVQGNGLIGSFPTAAAIDGTGSYLYVTFTYQNGYTSARPGPGGIAVFPITASTGALGAPVTNTTVGTTAANPLPYFPTGMSPVGVTASLLHNFVYVVEQDTTTSNGVTSNVGNILAFSNGPASGTENGTLIPIAGTATVNATTLTGFKVGTTPSAIAEDPSAHFVYVTDQATNQLYAFNVITNGALQSNSSSPFSTGQFPLGLTIDPRGLFLYVANFGDSTVSAYAINQGNGALSGVAGTTQVSTGPTCVTVEPALGIYLYTSNNTDPTVSAEQLNPHTGSLTSVQGTPYTAQTLPTCAVSVANGSHATEVVNAN</sequence>
<organism evidence="5">
    <name type="scientific">Granulicella tundricola (strain ATCC BAA-1859 / DSM 23138 / MP5ACTX9)</name>
    <dbReference type="NCBI Taxonomy" id="1198114"/>
    <lineage>
        <taxon>Bacteria</taxon>
        <taxon>Pseudomonadati</taxon>
        <taxon>Acidobacteriota</taxon>
        <taxon>Terriglobia</taxon>
        <taxon>Terriglobales</taxon>
        <taxon>Acidobacteriaceae</taxon>
        <taxon>Granulicella</taxon>
    </lineage>
</organism>
<dbReference type="GO" id="GO:0006006">
    <property type="term" value="P:glucose metabolic process"/>
    <property type="evidence" value="ECO:0007669"/>
    <property type="project" value="UniProtKB-KW"/>
</dbReference>
<keyword evidence="5" id="KW-1185">Reference proteome</keyword>
<dbReference type="Proteomes" id="UP000000343">
    <property type="component" value="Chromosome"/>
</dbReference>
<dbReference type="eggNOG" id="COG2706">
    <property type="taxonomic scope" value="Bacteria"/>
</dbReference>
<proteinExistence type="inferred from homology"/>
<gene>
    <name evidence="4" type="ordered locus">AciX9_0772</name>
</gene>
<dbReference type="SUPFAM" id="SSF75011">
    <property type="entry name" value="3-carboxy-cis,cis-mucoante lactonizing enzyme"/>
    <property type="match status" value="1"/>
</dbReference>
<dbReference type="OrthoDB" id="105446at2"/>
<evidence type="ECO:0000313" key="5">
    <source>
        <dbReference type="Proteomes" id="UP000000343"/>
    </source>
</evidence>
<dbReference type="HOGENOM" id="CLU_650147_0_0_0"/>
<dbReference type="STRING" id="1198114.AciX9_0772"/>
<name>E8X0H7_GRATM</name>
<dbReference type="PANTHER" id="PTHR30344:SF1">
    <property type="entry name" value="6-PHOSPHOGLUCONOLACTONASE"/>
    <property type="match status" value="1"/>
</dbReference>
<keyword evidence="3" id="KW-0732">Signal</keyword>
<feature type="signal peptide" evidence="3">
    <location>
        <begin position="1"/>
        <end position="27"/>
    </location>
</feature>
<evidence type="ECO:0000313" key="4">
    <source>
        <dbReference type="EMBL" id="ADW67841.1"/>
    </source>
</evidence>
<dbReference type="InterPro" id="IPR019405">
    <property type="entry name" value="Lactonase_7-beta_prop"/>
</dbReference>
<dbReference type="PaxDb" id="1198114-AciX9_0772"/>
<protein>
    <submittedName>
        <fullName evidence="4">Putative lipoprotein</fullName>
    </submittedName>
</protein>
<dbReference type="KEGG" id="acm:AciX9_0772"/>
<keyword evidence="2" id="KW-0119">Carbohydrate metabolism</keyword>
<comment type="similarity">
    <text evidence="1">Belongs to the cycloisomerase 2 family.</text>
</comment>
<evidence type="ECO:0000256" key="1">
    <source>
        <dbReference type="ARBA" id="ARBA00005564"/>
    </source>
</evidence>
<dbReference type="PANTHER" id="PTHR30344">
    <property type="entry name" value="6-PHOSPHOGLUCONOLACTONASE-RELATED"/>
    <property type="match status" value="1"/>
</dbReference>
<dbReference type="GO" id="GO:0017057">
    <property type="term" value="F:6-phosphogluconolactonase activity"/>
    <property type="evidence" value="ECO:0007669"/>
    <property type="project" value="TreeGrafter"/>
</dbReference>
<dbReference type="AlphaFoldDB" id="E8X0H7"/>
<dbReference type="InterPro" id="IPR015943">
    <property type="entry name" value="WD40/YVTN_repeat-like_dom_sf"/>
</dbReference>
<evidence type="ECO:0000256" key="2">
    <source>
        <dbReference type="ARBA" id="ARBA00022526"/>
    </source>
</evidence>
<dbReference type="Pfam" id="PF10282">
    <property type="entry name" value="Lactonase"/>
    <property type="match status" value="2"/>
</dbReference>
<reference evidence="5" key="1">
    <citation type="submission" date="2011-01" db="EMBL/GenBank/DDBJ databases">
        <title>Complete sequence of chromosome of Acidobacterium sp. MP5ACTX9.</title>
        <authorList>
            <consortium name="US DOE Joint Genome Institute"/>
            <person name="Lucas S."/>
            <person name="Copeland A."/>
            <person name="Lapidus A."/>
            <person name="Cheng J.-F."/>
            <person name="Goodwin L."/>
            <person name="Pitluck S."/>
            <person name="Teshima H."/>
            <person name="Detter J.C."/>
            <person name="Han C."/>
            <person name="Tapia R."/>
            <person name="Land M."/>
            <person name="Hauser L."/>
            <person name="Kyrpides N."/>
            <person name="Ivanova N."/>
            <person name="Ovchinnikova G."/>
            <person name="Pagani I."/>
            <person name="Rawat S.R."/>
            <person name="Mannisto M."/>
            <person name="Haggblom M.M."/>
            <person name="Woyke T."/>
        </authorList>
    </citation>
    <scope>NUCLEOTIDE SEQUENCE [LARGE SCALE GENOMIC DNA]</scope>
    <source>
        <strain evidence="5">MP5ACTX9</strain>
    </source>
</reference>
<evidence type="ECO:0000256" key="3">
    <source>
        <dbReference type="SAM" id="SignalP"/>
    </source>
</evidence>
<keyword evidence="2" id="KW-0313">Glucose metabolism</keyword>
<dbReference type="PROSITE" id="PS51257">
    <property type="entry name" value="PROKAR_LIPOPROTEIN"/>
    <property type="match status" value="1"/>
</dbReference>
<dbReference type="Gene3D" id="2.130.10.10">
    <property type="entry name" value="YVTN repeat-like/Quinoprotein amine dehydrogenase"/>
    <property type="match status" value="2"/>
</dbReference>
<accession>E8X0H7</accession>
<dbReference type="InterPro" id="IPR050282">
    <property type="entry name" value="Cycloisomerase_2"/>
</dbReference>
<dbReference type="EMBL" id="CP002480">
    <property type="protein sequence ID" value="ADW67841.1"/>
    <property type="molecule type" value="Genomic_DNA"/>
</dbReference>
<feature type="chain" id="PRO_5003234042" evidence="3">
    <location>
        <begin position="28"/>
        <end position="430"/>
    </location>
</feature>